<feature type="compositionally biased region" description="Basic and acidic residues" evidence="4">
    <location>
        <begin position="86"/>
        <end position="100"/>
    </location>
</feature>
<dbReference type="EMBL" id="CCFA01004614">
    <property type="protein sequence ID" value="CDW99373.1"/>
    <property type="molecule type" value="Genomic_DNA"/>
</dbReference>
<evidence type="ECO:0000313" key="6">
    <source>
        <dbReference type="EMBL" id="CDU26284.1"/>
    </source>
</evidence>
<dbReference type="InterPro" id="IPR000504">
    <property type="entry name" value="RRM_dom"/>
</dbReference>
<organism evidence="7 8">
    <name type="scientific">Sporisorium scitamineum</name>
    <dbReference type="NCBI Taxonomy" id="49012"/>
    <lineage>
        <taxon>Eukaryota</taxon>
        <taxon>Fungi</taxon>
        <taxon>Dikarya</taxon>
        <taxon>Basidiomycota</taxon>
        <taxon>Ustilaginomycotina</taxon>
        <taxon>Ustilaginomycetes</taxon>
        <taxon>Ustilaginales</taxon>
        <taxon>Ustilaginaceae</taxon>
        <taxon>Sporisorium</taxon>
    </lineage>
</organism>
<feature type="compositionally biased region" description="Basic residues" evidence="4">
    <location>
        <begin position="611"/>
        <end position="620"/>
    </location>
</feature>
<protein>
    <submittedName>
        <fullName evidence="6">Related to ELAV-like protein 2</fullName>
    </submittedName>
</protein>
<keyword evidence="2 3" id="KW-0694">RNA-binding</keyword>
<dbReference type="SMART" id="SM00360">
    <property type="entry name" value="RRM"/>
    <property type="match status" value="2"/>
</dbReference>
<feature type="region of interest" description="Disordered" evidence="4">
    <location>
        <begin position="599"/>
        <end position="625"/>
    </location>
</feature>
<dbReference type="GO" id="GO:1990904">
    <property type="term" value="C:ribonucleoprotein complex"/>
    <property type="evidence" value="ECO:0007669"/>
    <property type="project" value="InterPro"/>
</dbReference>
<keyword evidence="8" id="KW-1185">Reference proteome</keyword>
<reference evidence="7" key="2">
    <citation type="submission" date="2014-06" db="EMBL/GenBank/DDBJ databases">
        <authorList>
            <person name="Berkman J.Paul."/>
        </authorList>
    </citation>
    <scope>NUCLEOTIDE SEQUENCE [LARGE SCALE GENOMIC DNA]</scope>
</reference>
<evidence type="ECO:0000256" key="4">
    <source>
        <dbReference type="SAM" id="MobiDB-lite"/>
    </source>
</evidence>
<dbReference type="AlphaFoldDB" id="A0A0F7SDR5"/>
<dbReference type="Pfam" id="PF00076">
    <property type="entry name" value="RRM_1"/>
    <property type="match status" value="2"/>
</dbReference>
<reference evidence="6" key="3">
    <citation type="submission" date="2014-06" db="EMBL/GenBank/DDBJ databases">
        <authorList>
            <person name="Ju J."/>
            <person name="Zhang J."/>
        </authorList>
    </citation>
    <scope>NUCLEOTIDE SEQUENCE</scope>
    <source>
        <strain evidence="6">SscI8</strain>
    </source>
</reference>
<evidence type="ECO:0000313" key="7">
    <source>
        <dbReference type="EMBL" id="CDW99373.1"/>
    </source>
</evidence>
<reference evidence="8" key="1">
    <citation type="submission" date="2014-06" db="EMBL/GenBank/DDBJ databases">
        <authorList>
            <person name="Berkman P.J."/>
        </authorList>
    </citation>
    <scope>NUCLEOTIDE SEQUENCE [LARGE SCALE GENOMIC DNA]</scope>
</reference>
<proteinExistence type="predicted"/>
<dbReference type="InterPro" id="IPR035979">
    <property type="entry name" value="RBD_domain_sf"/>
</dbReference>
<name>A0A0F7SDR5_9BASI</name>
<dbReference type="Proteomes" id="UP000242770">
    <property type="component" value="Unassembled WGS sequence"/>
</dbReference>
<feature type="region of interest" description="Disordered" evidence="4">
    <location>
        <begin position="686"/>
        <end position="715"/>
    </location>
</feature>
<evidence type="ECO:0000256" key="3">
    <source>
        <dbReference type="PROSITE-ProRule" id="PRU00176"/>
    </source>
</evidence>
<evidence type="ECO:0000256" key="1">
    <source>
        <dbReference type="ARBA" id="ARBA00022737"/>
    </source>
</evidence>
<dbReference type="OrthoDB" id="271725at2759"/>
<dbReference type="EMBL" id="LK056694">
    <property type="protein sequence ID" value="CDU26284.1"/>
    <property type="molecule type" value="Genomic_DNA"/>
</dbReference>
<accession>A0A0F7SDR5</accession>
<dbReference type="InterPro" id="IPR012677">
    <property type="entry name" value="Nucleotide-bd_a/b_plait_sf"/>
</dbReference>
<sequence>MIPRSDRVFFHLEGSPTRLRKSPPPPPPPSANSEATPGMPSPMTSTVRCNNGKRVSIVKDARKPRMLAPATPWRPRISRKTPAATVEDHPEHPSPLDRKAAGPTINLKLGTAPEPCVNSPAPTSATLVAGGEKPDPAKPVLVGDAYRHSDTQEPGAPKLEQGENWRGDRWRLLRSSAPTSMPASMDRDQARYRQEQLAFNPPPLPTRGVSEGPYHASARRAEACWALDMDNETNVYINGLPKEMDDHMLYLLGSACGVVISHKSMMDRQTGLCKGFGFLMYASSEMAKGAIEWLNSHGFAASFAKESFSARLRRMADTSSTNVYLSNLPVKFTTQQLEQLFKPYPIASLKILYDIHGESRGVGFVRLYDRTTAKLCIDRLHGRVLPGTTLPLQARFADSEAQKQLKNSVCQKQTLESLGLLHLESQNQARGGEHAGMGLHRGMERVRTASELDAVVAQARHMETVSSLLPGTVSQPFIPMVPSRSLPDGRSALVSEHCSQSKTGLGIQMPGATMWPPTHVGSVVHPGMLPSVSTGVVYSSVEGQYALDRTYPVSPMNARVWGGNKPHDGADPSYLPIPFIPPPGLTLAPTADHIAEDTRDDQTRNAVNTTRSRHARHRTPKAPARVRLADGRGAEPATQRAVSDPMAMLAAQARVRQALGMPDRVRAAVSADNSIDDDALGEVAADTSLVSNATTDSGEEDEEDSLSVEIQIDPR</sequence>
<keyword evidence="1" id="KW-0677">Repeat</keyword>
<dbReference type="InterPro" id="IPR002343">
    <property type="entry name" value="Hud_Sxl_RNA"/>
</dbReference>
<dbReference type="PROSITE" id="PS50102">
    <property type="entry name" value="RRM"/>
    <property type="match status" value="2"/>
</dbReference>
<feature type="domain" description="RRM" evidence="5">
    <location>
        <begin position="233"/>
        <end position="306"/>
    </location>
</feature>
<evidence type="ECO:0000313" key="8">
    <source>
        <dbReference type="Proteomes" id="UP000242770"/>
    </source>
</evidence>
<evidence type="ECO:0000259" key="5">
    <source>
        <dbReference type="PROSITE" id="PS50102"/>
    </source>
</evidence>
<dbReference type="CDD" id="cd12243">
    <property type="entry name" value="RRM1_MSSP"/>
    <property type="match status" value="1"/>
</dbReference>
<feature type="domain" description="RRM" evidence="5">
    <location>
        <begin position="321"/>
        <end position="399"/>
    </location>
</feature>
<feature type="compositionally biased region" description="Acidic residues" evidence="4">
    <location>
        <begin position="697"/>
        <end position="706"/>
    </location>
</feature>
<dbReference type="GO" id="GO:0003723">
    <property type="term" value="F:RNA binding"/>
    <property type="evidence" value="ECO:0007669"/>
    <property type="project" value="UniProtKB-UniRule"/>
</dbReference>
<dbReference type="PANTHER" id="PTHR24012">
    <property type="entry name" value="RNA BINDING PROTEIN"/>
    <property type="match status" value="1"/>
</dbReference>
<dbReference type="Gene3D" id="3.30.70.330">
    <property type="match status" value="2"/>
</dbReference>
<gene>
    <name evidence="7" type="primary">SSCI75540.1</name>
    <name evidence="6" type="ORF">SPSC_06478</name>
</gene>
<dbReference type="PRINTS" id="PR00961">
    <property type="entry name" value="HUDSXLRNA"/>
</dbReference>
<dbReference type="SUPFAM" id="SSF54928">
    <property type="entry name" value="RNA-binding domain, RBD"/>
    <property type="match status" value="2"/>
</dbReference>
<feature type="compositionally biased region" description="Basic and acidic residues" evidence="4">
    <location>
        <begin position="1"/>
        <end position="10"/>
    </location>
</feature>
<evidence type="ECO:0000256" key="2">
    <source>
        <dbReference type="ARBA" id="ARBA00022884"/>
    </source>
</evidence>
<feature type="region of interest" description="Disordered" evidence="4">
    <location>
        <begin position="1"/>
        <end position="167"/>
    </location>
</feature>